<accession>A0A8D8ZNC5</accession>
<protein>
    <submittedName>
        <fullName evidence="2">Uncharacterized protein</fullName>
    </submittedName>
</protein>
<sequence length="111" mass="12682">MWTHRIFKDAGKYIGEKSTPPAIFLIGRLSIFIVIQIRKFLVVDDFILSFSCSLLLPTFQPLPFSLSLLPSFFLFLFSICSIPYVVLYLLPSISFSCFPPSFFPAFLPSFI</sequence>
<keyword evidence="1" id="KW-1133">Transmembrane helix</keyword>
<proteinExistence type="predicted"/>
<feature type="transmembrane region" description="Helical" evidence="1">
    <location>
        <begin position="62"/>
        <end position="90"/>
    </location>
</feature>
<evidence type="ECO:0000313" key="2">
    <source>
        <dbReference type="EMBL" id="CAG6750145.1"/>
    </source>
</evidence>
<evidence type="ECO:0000256" key="1">
    <source>
        <dbReference type="SAM" id="Phobius"/>
    </source>
</evidence>
<keyword evidence="1" id="KW-0812">Transmembrane</keyword>
<dbReference type="EMBL" id="HBUF01525739">
    <property type="protein sequence ID" value="CAG6750145.1"/>
    <property type="molecule type" value="Transcribed_RNA"/>
</dbReference>
<feature type="transmembrane region" description="Helical" evidence="1">
    <location>
        <begin position="21"/>
        <end position="42"/>
    </location>
</feature>
<keyword evidence="1" id="KW-0472">Membrane</keyword>
<dbReference type="EMBL" id="HBUF01525738">
    <property type="protein sequence ID" value="CAG6750144.1"/>
    <property type="molecule type" value="Transcribed_RNA"/>
</dbReference>
<name>A0A8D8ZNC5_9HEMI</name>
<organism evidence="2">
    <name type="scientific">Cacopsylla melanoneura</name>
    <dbReference type="NCBI Taxonomy" id="428564"/>
    <lineage>
        <taxon>Eukaryota</taxon>
        <taxon>Metazoa</taxon>
        <taxon>Ecdysozoa</taxon>
        <taxon>Arthropoda</taxon>
        <taxon>Hexapoda</taxon>
        <taxon>Insecta</taxon>
        <taxon>Pterygota</taxon>
        <taxon>Neoptera</taxon>
        <taxon>Paraneoptera</taxon>
        <taxon>Hemiptera</taxon>
        <taxon>Sternorrhyncha</taxon>
        <taxon>Psylloidea</taxon>
        <taxon>Psyllidae</taxon>
        <taxon>Psyllinae</taxon>
        <taxon>Cacopsylla</taxon>
    </lineage>
</organism>
<dbReference type="AlphaFoldDB" id="A0A8D8ZNC5"/>
<reference evidence="2" key="1">
    <citation type="submission" date="2021-05" db="EMBL/GenBank/DDBJ databases">
        <authorList>
            <person name="Alioto T."/>
            <person name="Alioto T."/>
            <person name="Gomez Garrido J."/>
        </authorList>
    </citation>
    <scope>NUCLEOTIDE SEQUENCE</scope>
</reference>